<dbReference type="EMBL" id="FNFU01000015">
    <property type="protein sequence ID" value="SDK85389.1"/>
    <property type="molecule type" value="Genomic_DNA"/>
</dbReference>
<dbReference type="RefSeq" id="WP_092324252.1">
    <property type="nucleotide sequence ID" value="NZ_FNFU01000015.1"/>
</dbReference>
<organism evidence="1 2">
    <name type="scientific">Cryobacterium psychrotolerans</name>
    <dbReference type="NCBI Taxonomy" id="386301"/>
    <lineage>
        <taxon>Bacteria</taxon>
        <taxon>Bacillati</taxon>
        <taxon>Actinomycetota</taxon>
        <taxon>Actinomycetes</taxon>
        <taxon>Micrococcales</taxon>
        <taxon>Microbacteriaceae</taxon>
        <taxon>Cryobacterium</taxon>
    </lineage>
</organism>
<dbReference type="Proteomes" id="UP000198701">
    <property type="component" value="Unassembled WGS sequence"/>
</dbReference>
<reference evidence="1 2" key="1">
    <citation type="submission" date="2016-10" db="EMBL/GenBank/DDBJ databases">
        <authorList>
            <person name="de Groot N.N."/>
        </authorList>
    </citation>
    <scope>NUCLEOTIDE SEQUENCE [LARGE SCALE GENOMIC DNA]</scope>
    <source>
        <strain evidence="1 2">CGMCC 1.5382</strain>
    </source>
</reference>
<dbReference type="AlphaFoldDB" id="A0A1G9FAF2"/>
<sequence length="128" mass="13949">MFGRRRRVAPVIQVPAPELSDEQIFDLLHSKLTELIGEQGQWTLVSRSVDDTDVIFHGLKATQIATTLTGILSSQKAELRGERTAEPTALSWTPAPISVWAEPARAAAVPVLLPTRSVRSSEPARLVA</sequence>
<name>A0A1G9FAF2_9MICO</name>
<accession>A0A1G9FAF2</accession>
<protein>
    <submittedName>
        <fullName evidence="1">Uncharacterized protein</fullName>
    </submittedName>
</protein>
<evidence type="ECO:0000313" key="1">
    <source>
        <dbReference type="EMBL" id="SDK85389.1"/>
    </source>
</evidence>
<keyword evidence="2" id="KW-1185">Reference proteome</keyword>
<proteinExistence type="predicted"/>
<gene>
    <name evidence="1" type="ORF">SAMN05216282_11541</name>
</gene>
<evidence type="ECO:0000313" key="2">
    <source>
        <dbReference type="Proteomes" id="UP000198701"/>
    </source>
</evidence>
<dbReference type="OrthoDB" id="5125852at2"/>